<dbReference type="AlphaFoldDB" id="A0A1F5FUQ6"/>
<comment type="catalytic activity">
    <reaction evidence="1 7">
        <text>dTDP-alpha-D-glucose = dTDP-4-dehydro-6-deoxy-alpha-D-glucose + H2O</text>
        <dbReference type="Rhea" id="RHEA:17221"/>
        <dbReference type="ChEBI" id="CHEBI:15377"/>
        <dbReference type="ChEBI" id="CHEBI:57477"/>
        <dbReference type="ChEBI" id="CHEBI:57649"/>
        <dbReference type="EC" id="4.2.1.46"/>
    </reaction>
</comment>
<sequence length="319" mass="36760">GSNFIHYWLEKYPEDKIINLDLLTYSGHLSSLETLKDNPRYSFTKGDICNIELVDSLMNNVDTVIHFAAESHVDRSILDPQVFVQTNIMGTQVLLESAKKHNVKRFHHISTDEVFGSLKLGANDKFSEETAYDPRSPYSASKASSDHLVRAYFHTFNLPVTITNCSNNFGPFQDPEKFIPRMVTNLLTGQKVKVYGDGLYVRDWLFVEDHCRAIDLVVHKGEVGQTYCVGGQTEDLTNLDLTKKILKIMNLDETNIEFVTDRPGHDRRYAVNWSKINTDLGWSPSDSVDNRLKETVNWYKENENWWRPLKEKSESIYQK</sequence>
<dbReference type="EMBL" id="MFAQ01000020">
    <property type="protein sequence ID" value="OGD83325.1"/>
    <property type="molecule type" value="Genomic_DNA"/>
</dbReference>
<evidence type="ECO:0000259" key="8">
    <source>
        <dbReference type="Pfam" id="PF16363"/>
    </source>
</evidence>
<protein>
    <recommendedName>
        <fullName evidence="4 7">dTDP-glucose 4,6-dehydratase</fullName>
        <ecNumber evidence="4 7">4.2.1.46</ecNumber>
    </recommendedName>
</protein>
<dbReference type="InterPro" id="IPR036291">
    <property type="entry name" value="NAD(P)-bd_dom_sf"/>
</dbReference>
<keyword evidence="6 7" id="KW-0456">Lyase</keyword>
<gene>
    <name evidence="9" type="ORF">A2572_04640</name>
</gene>
<dbReference type="EC" id="4.2.1.46" evidence="4 7"/>
<dbReference type="CDD" id="cd05246">
    <property type="entry name" value="dTDP_GD_SDR_e"/>
    <property type="match status" value="1"/>
</dbReference>
<dbReference type="GO" id="GO:0009225">
    <property type="term" value="P:nucleotide-sugar metabolic process"/>
    <property type="evidence" value="ECO:0007669"/>
    <property type="project" value="InterPro"/>
</dbReference>
<dbReference type="Gene3D" id="3.40.50.720">
    <property type="entry name" value="NAD(P)-binding Rossmann-like Domain"/>
    <property type="match status" value="1"/>
</dbReference>
<comment type="cofactor">
    <cofactor evidence="2 7">
        <name>NAD(+)</name>
        <dbReference type="ChEBI" id="CHEBI:57540"/>
    </cofactor>
</comment>
<dbReference type="Pfam" id="PF16363">
    <property type="entry name" value="GDP_Man_Dehyd"/>
    <property type="match status" value="1"/>
</dbReference>
<dbReference type="Proteomes" id="UP000179237">
    <property type="component" value="Unassembled WGS sequence"/>
</dbReference>
<dbReference type="InterPro" id="IPR005888">
    <property type="entry name" value="dTDP_Gluc_deHydtase"/>
</dbReference>
<dbReference type="GO" id="GO:0008460">
    <property type="term" value="F:dTDP-glucose 4,6-dehydratase activity"/>
    <property type="evidence" value="ECO:0007669"/>
    <property type="project" value="UniProtKB-EC"/>
</dbReference>
<evidence type="ECO:0000256" key="1">
    <source>
        <dbReference type="ARBA" id="ARBA00001539"/>
    </source>
</evidence>
<keyword evidence="5" id="KW-0520">NAD</keyword>
<feature type="domain" description="NAD(P)-binding" evidence="8">
    <location>
        <begin position="1"/>
        <end position="294"/>
    </location>
</feature>
<evidence type="ECO:0000313" key="10">
    <source>
        <dbReference type="Proteomes" id="UP000179237"/>
    </source>
</evidence>
<reference evidence="9 10" key="1">
    <citation type="journal article" date="2016" name="Nat. Commun.">
        <title>Thousands of microbial genomes shed light on interconnected biogeochemical processes in an aquifer system.</title>
        <authorList>
            <person name="Anantharaman K."/>
            <person name="Brown C.T."/>
            <person name="Hug L.A."/>
            <person name="Sharon I."/>
            <person name="Castelle C.J."/>
            <person name="Probst A.J."/>
            <person name="Thomas B.C."/>
            <person name="Singh A."/>
            <person name="Wilkins M.J."/>
            <person name="Karaoz U."/>
            <person name="Brodie E.L."/>
            <person name="Williams K.H."/>
            <person name="Hubbard S.S."/>
            <person name="Banfield J.F."/>
        </authorList>
    </citation>
    <scope>NUCLEOTIDE SEQUENCE [LARGE SCALE GENOMIC DNA]</scope>
</reference>
<organism evidence="9 10">
    <name type="scientific">Candidatus Collierbacteria bacterium RIFOXYD1_FULL_40_9</name>
    <dbReference type="NCBI Taxonomy" id="1817731"/>
    <lineage>
        <taxon>Bacteria</taxon>
        <taxon>Candidatus Collieribacteriota</taxon>
    </lineage>
</organism>
<dbReference type="Gene3D" id="3.90.25.10">
    <property type="entry name" value="UDP-galactose 4-epimerase, domain 1"/>
    <property type="match status" value="1"/>
</dbReference>
<feature type="non-terminal residue" evidence="9">
    <location>
        <position position="1"/>
    </location>
</feature>
<evidence type="ECO:0000256" key="6">
    <source>
        <dbReference type="ARBA" id="ARBA00023239"/>
    </source>
</evidence>
<evidence type="ECO:0000256" key="4">
    <source>
        <dbReference type="ARBA" id="ARBA00011990"/>
    </source>
</evidence>
<evidence type="ECO:0000256" key="5">
    <source>
        <dbReference type="ARBA" id="ARBA00023027"/>
    </source>
</evidence>
<proteinExistence type="inferred from homology"/>
<comment type="caution">
    <text evidence="9">The sequence shown here is derived from an EMBL/GenBank/DDBJ whole genome shotgun (WGS) entry which is preliminary data.</text>
</comment>
<accession>A0A1F5FUQ6</accession>
<dbReference type="PANTHER" id="PTHR43000">
    <property type="entry name" value="DTDP-D-GLUCOSE 4,6-DEHYDRATASE-RELATED"/>
    <property type="match status" value="1"/>
</dbReference>
<dbReference type="SUPFAM" id="SSF51735">
    <property type="entry name" value="NAD(P)-binding Rossmann-fold domains"/>
    <property type="match status" value="1"/>
</dbReference>
<evidence type="ECO:0000256" key="7">
    <source>
        <dbReference type="RuleBase" id="RU004473"/>
    </source>
</evidence>
<evidence type="ECO:0000256" key="3">
    <source>
        <dbReference type="ARBA" id="ARBA00008178"/>
    </source>
</evidence>
<dbReference type="NCBIfam" id="TIGR01181">
    <property type="entry name" value="dTDP_gluc_dehyt"/>
    <property type="match status" value="1"/>
</dbReference>
<evidence type="ECO:0000313" key="9">
    <source>
        <dbReference type="EMBL" id="OGD83325.1"/>
    </source>
</evidence>
<name>A0A1F5FUQ6_9BACT</name>
<dbReference type="InterPro" id="IPR016040">
    <property type="entry name" value="NAD(P)-bd_dom"/>
</dbReference>
<comment type="similarity">
    <text evidence="3 7">Belongs to the NAD(P)-dependent epimerase/dehydratase family. dTDP-glucose dehydratase subfamily.</text>
</comment>
<evidence type="ECO:0000256" key="2">
    <source>
        <dbReference type="ARBA" id="ARBA00001911"/>
    </source>
</evidence>